<accession>A0A1I8FYT0</accession>
<proteinExistence type="predicted"/>
<keyword evidence="2" id="KW-1133">Transmembrane helix</keyword>
<dbReference type="WBParaSite" id="maker-uti_cns_0000386-snap-gene-0.6-mRNA-1">
    <property type="protein sequence ID" value="maker-uti_cns_0000386-snap-gene-0.6-mRNA-1"/>
    <property type="gene ID" value="maker-uti_cns_0000386-snap-gene-0.6"/>
</dbReference>
<dbReference type="PANTHER" id="PTHR13601">
    <property type="entry name" value="GAMETOGENETIN-BINDING PROTEIN 2"/>
    <property type="match status" value="1"/>
</dbReference>
<dbReference type="Proteomes" id="UP000095280">
    <property type="component" value="Unplaced"/>
</dbReference>
<dbReference type="GO" id="GO:0005737">
    <property type="term" value="C:cytoplasm"/>
    <property type="evidence" value="ECO:0007669"/>
    <property type="project" value="TreeGrafter"/>
</dbReference>
<feature type="compositionally biased region" description="Low complexity" evidence="1">
    <location>
        <begin position="562"/>
        <end position="580"/>
    </location>
</feature>
<reference evidence="4" key="1">
    <citation type="submission" date="2016-11" db="UniProtKB">
        <authorList>
            <consortium name="WormBaseParasite"/>
        </authorList>
    </citation>
    <scope>IDENTIFICATION</scope>
</reference>
<evidence type="ECO:0000256" key="1">
    <source>
        <dbReference type="SAM" id="MobiDB-lite"/>
    </source>
</evidence>
<keyword evidence="3" id="KW-1185">Reference proteome</keyword>
<protein>
    <submittedName>
        <fullName evidence="4">Gametogenetin-binding protein 2</fullName>
    </submittedName>
</protein>
<evidence type="ECO:0000313" key="3">
    <source>
        <dbReference type="Proteomes" id="UP000095280"/>
    </source>
</evidence>
<feature type="compositionally biased region" description="Basic residues" evidence="1">
    <location>
        <begin position="552"/>
        <end position="561"/>
    </location>
</feature>
<dbReference type="PANTHER" id="PTHR13601:SF2">
    <property type="entry name" value="GAMETOGENETIN-BINDING PROTEIN 2"/>
    <property type="match status" value="1"/>
</dbReference>
<feature type="compositionally biased region" description="Gly residues" evidence="1">
    <location>
        <begin position="670"/>
        <end position="683"/>
    </location>
</feature>
<dbReference type="GO" id="GO:0005634">
    <property type="term" value="C:nucleus"/>
    <property type="evidence" value="ECO:0007669"/>
    <property type="project" value="TreeGrafter"/>
</dbReference>
<feature type="compositionally biased region" description="Low complexity" evidence="1">
    <location>
        <begin position="607"/>
        <end position="627"/>
    </location>
</feature>
<dbReference type="AlphaFoldDB" id="A0A1I8FYT0"/>
<organism evidence="3 4">
    <name type="scientific">Macrostomum lignano</name>
    <dbReference type="NCBI Taxonomy" id="282301"/>
    <lineage>
        <taxon>Eukaryota</taxon>
        <taxon>Metazoa</taxon>
        <taxon>Spiralia</taxon>
        <taxon>Lophotrochozoa</taxon>
        <taxon>Platyhelminthes</taxon>
        <taxon>Rhabditophora</taxon>
        <taxon>Macrostomorpha</taxon>
        <taxon>Macrostomida</taxon>
        <taxon>Macrostomidae</taxon>
        <taxon>Macrostomum</taxon>
    </lineage>
</organism>
<keyword evidence="2" id="KW-0812">Transmembrane</keyword>
<evidence type="ECO:0000256" key="2">
    <source>
        <dbReference type="SAM" id="Phobius"/>
    </source>
</evidence>
<feature type="compositionally biased region" description="Low complexity" evidence="1">
    <location>
        <begin position="641"/>
        <end position="659"/>
    </location>
</feature>
<sequence length="727" mass="79234">LHVAAKVQRLLLKPETGAAAAGAGSSDGQTGTASSANVALPMVMKRRHVMRTGHCAGSHRPTASGAFNRLLKTIAEFLQDCALLSGWQVFGFVSEIGPVHQAGGDAFQHRLGQKVGHRADGVAAASLTVAAFVVPAFAFAFANFRMKCEWISIEHRFNSLLPDLLKHQMEHSLRICSIDVVTEANQNNFLLPRQVAVDIDDDLTVTMQLCDTRLFNLAYASSPAGQDDTGVAAFKEKFNLFTQKELADSLMGSSDDLGSAAISVIGCVGCRRAVEAFLGHVGETGEPALDPVQLRGKTISLHSDWFASATRLHYLLEVVRRVLECRVTAGGKAKKGRRCAMHGLDAHKTGRTSWKELWDVMTTECRAELGLVSFESLEDTLDAHLVRHKFCRECRAKVERAFAMMIGDEAPDNTYKPAVFAFVRVCKERGHLHLLPDKTATDTLYELVDRAEPELLQSNPRERHAQTMDAAQEEVLTCIGLHLYNRLTHLAHTLRSDEQTWLLSLLLCLEQLRQGLESAVEKKRGYSSLDLFYWQLEREEKVAEQRREAKREKRRQKRQNKRAAVGNGATDGDGADTATDSVVTPPPRPSDHSPRSSGGSNGGGNCGAASSASSSSCSTSHNSSGFSETEECSATGGRSVGGSVRRQRTTGNQTQRQQQKPSSMESVANGSGGGGSGGGGGGIPEDVVEDFLKHRLEIGKQREELRRRLRQQWAEKVNSGSLPQAQQ</sequence>
<feature type="compositionally biased region" description="Polar residues" evidence="1">
    <location>
        <begin position="660"/>
        <end position="669"/>
    </location>
</feature>
<evidence type="ECO:0000313" key="4">
    <source>
        <dbReference type="WBParaSite" id="maker-uti_cns_0000386-snap-gene-0.6-mRNA-1"/>
    </source>
</evidence>
<name>A0A1I8FYT0_9PLAT</name>
<feature type="transmembrane region" description="Helical" evidence="2">
    <location>
        <begin position="122"/>
        <end position="142"/>
    </location>
</feature>
<keyword evidence="2" id="KW-0472">Membrane</keyword>
<feature type="region of interest" description="Disordered" evidence="1">
    <location>
        <begin position="547"/>
        <end position="687"/>
    </location>
</feature>
<dbReference type="InterPro" id="IPR026073">
    <property type="entry name" value="GGNBP2"/>
</dbReference>